<dbReference type="EMBL" id="JASMQC010000003">
    <property type="protein sequence ID" value="KAK1946407.1"/>
    <property type="molecule type" value="Genomic_DNA"/>
</dbReference>
<keyword evidence="2" id="KW-1185">Reference proteome</keyword>
<organism evidence="1 2">
    <name type="scientific">Phytophthora citrophthora</name>
    <dbReference type="NCBI Taxonomy" id="4793"/>
    <lineage>
        <taxon>Eukaryota</taxon>
        <taxon>Sar</taxon>
        <taxon>Stramenopiles</taxon>
        <taxon>Oomycota</taxon>
        <taxon>Peronosporomycetes</taxon>
        <taxon>Peronosporales</taxon>
        <taxon>Peronosporaceae</taxon>
        <taxon>Phytophthora</taxon>
    </lineage>
</organism>
<gene>
    <name evidence="1" type="ORF">P3T76_001960</name>
</gene>
<sequence>MAADAKSGLERFNGKSYTMWKGKLLTHVNQVDHVYQTKLLEKRQSEAKVLMADFLRSSPDKPASPTTETAEHDALAMRWDVMHWTRGRGDLQNLLNQVLPNFFLST</sequence>
<comment type="caution">
    <text evidence="1">The sequence shown here is derived from an EMBL/GenBank/DDBJ whole genome shotgun (WGS) entry which is preliminary data.</text>
</comment>
<reference evidence="1" key="1">
    <citation type="submission" date="2023-08" db="EMBL/GenBank/DDBJ databases">
        <title>Reference Genome Resource for the Citrus Pathogen Phytophthora citrophthora.</title>
        <authorList>
            <person name="Moller H."/>
            <person name="Coetzee B."/>
            <person name="Rose L.J."/>
            <person name="Van Niekerk J.M."/>
        </authorList>
    </citation>
    <scope>NUCLEOTIDE SEQUENCE</scope>
    <source>
        <strain evidence="1">STE-U-9442</strain>
    </source>
</reference>
<evidence type="ECO:0000313" key="1">
    <source>
        <dbReference type="EMBL" id="KAK1946407.1"/>
    </source>
</evidence>
<dbReference type="Proteomes" id="UP001259832">
    <property type="component" value="Unassembled WGS sequence"/>
</dbReference>
<proteinExistence type="predicted"/>
<dbReference type="AlphaFoldDB" id="A0AAD9GX95"/>
<accession>A0AAD9GX95</accession>
<name>A0AAD9GX95_9STRA</name>
<protein>
    <submittedName>
        <fullName evidence="1">Uncharacterized protein</fullName>
    </submittedName>
</protein>
<evidence type="ECO:0000313" key="2">
    <source>
        <dbReference type="Proteomes" id="UP001259832"/>
    </source>
</evidence>